<dbReference type="GO" id="GO:0005524">
    <property type="term" value="F:ATP binding"/>
    <property type="evidence" value="ECO:0007669"/>
    <property type="project" value="UniProtKB-KW"/>
</dbReference>
<keyword evidence="3" id="KW-0547">Nucleotide-binding</keyword>
<evidence type="ECO:0000256" key="3">
    <source>
        <dbReference type="ARBA" id="ARBA00022741"/>
    </source>
</evidence>
<accession>A0A674D748</accession>
<keyword evidence="4" id="KW-0067">ATP-binding</keyword>
<dbReference type="InterPro" id="IPR039657">
    <property type="entry name" value="Dimethylallyltransferase"/>
</dbReference>
<reference evidence="5" key="1">
    <citation type="submission" date="2025-08" db="UniProtKB">
        <authorList>
            <consortium name="Ensembl"/>
        </authorList>
    </citation>
    <scope>IDENTIFICATION</scope>
</reference>
<organism evidence="5 6">
    <name type="scientific">Salmo trutta</name>
    <name type="common">Brown trout</name>
    <dbReference type="NCBI Taxonomy" id="8032"/>
    <lineage>
        <taxon>Eukaryota</taxon>
        <taxon>Metazoa</taxon>
        <taxon>Chordata</taxon>
        <taxon>Craniata</taxon>
        <taxon>Vertebrata</taxon>
        <taxon>Euteleostomi</taxon>
        <taxon>Actinopterygii</taxon>
        <taxon>Neopterygii</taxon>
        <taxon>Teleostei</taxon>
        <taxon>Protacanthopterygii</taxon>
        <taxon>Salmoniformes</taxon>
        <taxon>Salmonidae</taxon>
        <taxon>Salmoninae</taxon>
        <taxon>Salmo</taxon>
    </lineage>
</organism>
<proteinExistence type="inferred from homology"/>
<keyword evidence="6" id="KW-1185">Reference proteome</keyword>
<comment type="similarity">
    <text evidence="1">Belongs to the IPP transferase family.</text>
</comment>
<protein>
    <submittedName>
        <fullName evidence="5">Uncharacterized protein</fullName>
    </submittedName>
</protein>
<reference evidence="5" key="2">
    <citation type="submission" date="2025-09" db="UniProtKB">
        <authorList>
            <consortium name="Ensembl"/>
        </authorList>
    </citation>
    <scope>IDENTIFICATION</scope>
</reference>
<evidence type="ECO:0000256" key="1">
    <source>
        <dbReference type="ARBA" id="ARBA00005842"/>
    </source>
</evidence>
<keyword evidence="2" id="KW-0808">Transferase</keyword>
<dbReference type="AlphaFoldDB" id="A0A674D748"/>
<evidence type="ECO:0000256" key="4">
    <source>
        <dbReference type="ARBA" id="ARBA00022840"/>
    </source>
</evidence>
<dbReference type="PANTHER" id="PTHR11088">
    <property type="entry name" value="TRNA DIMETHYLALLYLTRANSFERASE"/>
    <property type="match status" value="1"/>
</dbReference>
<dbReference type="GO" id="GO:0052381">
    <property type="term" value="F:tRNA dimethylallyltransferase activity"/>
    <property type="evidence" value="ECO:0007669"/>
    <property type="project" value="TreeGrafter"/>
</dbReference>
<dbReference type="InParanoid" id="A0A674D748"/>
<sequence>MYRGLDIITNKVMAEERALCSHDMISFMDPLVSSNTVVDFRNKALALISFTILLPVKLPSIVGGTNCYIESLLWRVDPELASMLHTEDAGKING</sequence>
<dbReference type="InterPro" id="IPR027417">
    <property type="entry name" value="P-loop_NTPase"/>
</dbReference>
<dbReference type="Pfam" id="PF01715">
    <property type="entry name" value="IPPT"/>
    <property type="match status" value="1"/>
</dbReference>
<dbReference type="PANTHER" id="PTHR11088:SF89">
    <property type="entry name" value="TRNA DIMETHYLALLYLTRANSFERASE"/>
    <property type="match status" value="1"/>
</dbReference>
<dbReference type="GO" id="GO:0005739">
    <property type="term" value="C:mitochondrion"/>
    <property type="evidence" value="ECO:0007669"/>
    <property type="project" value="TreeGrafter"/>
</dbReference>
<dbReference type="Ensembl" id="ENSSTUT00000097735.1">
    <property type="protein sequence ID" value="ENSSTUP00000091852.1"/>
    <property type="gene ID" value="ENSSTUG00000040393.1"/>
</dbReference>
<name>A0A674D748_SALTR</name>
<evidence type="ECO:0000313" key="6">
    <source>
        <dbReference type="Proteomes" id="UP000472277"/>
    </source>
</evidence>
<dbReference type="Proteomes" id="UP000472277">
    <property type="component" value="Chromosome 36"/>
</dbReference>
<dbReference type="OMA" id="CSHDMIS"/>
<dbReference type="GeneTree" id="ENSGT00390000015214"/>
<dbReference type="Gene3D" id="3.40.50.300">
    <property type="entry name" value="P-loop containing nucleotide triphosphate hydrolases"/>
    <property type="match status" value="1"/>
</dbReference>
<evidence type="ECO:0000256" key="2">
    <source>
        <dbReference type="ARBA" id="ARBA00022679"/>
    </source>
</evidence>
<evidence type="ECO:0000313" key="5">
    <source>
        <dbReference type="Ensembl" id="ENSSTUP00000091852.1"/>
    </source>
</evidence>
<dbReference type="GO" id="GO:0006400">
    <property type="term" value="P:tRNA modification"/>
    <property type="evidence" value="ECO:0007669"/>
    <property type="project" value="TreeGrafter"/>
</dbReference>